<evidence type="ECO:0000313" key="1">
    <source>
        <dbReference type="EMBL" id="APD19280.1"/>
    </source>
</evidence>
<dbReference type="Proteomes" id="UP000225735">
    <property type="component" value="Segment"/>
</dbReference>
<organism evidence="1 2">
    <name type="scientific">Mycobacterium phage Taptic</name>
    <dbReference type="NCBI Taxonomy" id="1920305"/>
    <lineage>
        <taxon>Viruses</taxon>
        <taxon>Duplodnaviria</taxon>
        <taxon>Heunggongvirae</taxon>
        <taxon>Uroviricota</taxon>
        <taxon>Caudoviricetes</taxon>
        <taxon>Northamptonvirus</taxon>
        <taxon>Northamptonvirus taptic</taxon>
    </lineage>
</organism>
<keyword evidence="2" id="KW-1185">Reference proteome</keyword>
<sequence>MSELHQVALRAGVFQVIEREAKAAKEAAKAELVAALPFGDTIAGRYGDEVLCKASWSKGSSKIVVVNEAALIAWVKEQHPTEIVESVNPAYMKTLKAVGENVIDGDGEVVPGVEVVTGSPTLSVRSEKNALELVAEMVAAGRVSLTELKELTAAAEADEGAAEPMSYSLAEVRNGTGWPKDVRFIAQSGSEADVIDGEVVE</sequence>
<name>A0A1J0MDS6_9CAUD</name>
<accession>A0A1J0MDS6</accession>
<gene>
    <name evidence="1" type="ORF">SEA_TAPTIC_50</name>
</gene>
<evidence type="ECO:0000313" key="2">
    <source>
        <dbReference type="Proteomes" id="UP000225735"/>
    </source>
</evidence>
<dbReference type="EMBL" id="KY130461">
    <property type="protein sequence ID" value="APD19280.1"/>
    <property type="molecule type" value="Genomic_DNA"/>
</dbReference>
<proteinExistence type="predicted"/>
<protein>
    <submittedName>
        <fullName evidence="1">Uncharacterized protein</fullName>
    </submittedName>
</protein>
<reference evidence="1 2" key="1">
    <citation type="submission" date="2016-11" db="EMBL/GenBank/DDBJ databases">
        <authorList>
            <person name="Seier E.R."/>
            <person name="Hipwell C.M."/>
            <person name="Kelliher A.B."/>
            <person name="Lando N.A."/>
            <person name="Tsaousis B.E."/>
            <person name="Esposito E.C."/>
            <person name="Heckman E.L."/>
            <person name="Mageeney C.M."/>
            <person name="Kenna M.A."/>
            <person name="Ware V.C."/>
            <person name="Garlena R.A."/>
            <person name="Russell D.A."/>
            <person name="Pope W.H."/>
            <person name="Jacobs-Sera D."/>
            <person name="Hendrix R.W."/>
            <person name="Hatfull G.F."/>
        </authorList>
    </citation>
    <scope>NUCLEOTIDE SEQUENCE [LARGE SCALE GENOMIC DNA]</scope>
</reference>